<evidence type="ECO:0000256" key="1">
    <source>
        <dbReference type="SAM" id="Coils"/>
    </source>
</evidence>
<feature type="coiled-coil region" evidence="1">
    <location>
        <begin position="223"/>
        <end position="250"/>
    </location>
</feature>
<dbReference type="Proteomes" id="UP000270296">
    <property type="component" value="Unassembled WGS sequence"/>
</dbReference>
<evidence type="ECO:0000313" key="3">
    <source>
        <dbReference type="Proteomes" id="UP000270296"/>
    </source>
</evidence>
<dbReference type="InterPro" id="IPR009816">
    <property type="entry name" value="SPATS2-like"/>
</dbReference>
<name>A0A183J1I3_9BILA</name>
<gene>
    <name evidence="2" type="ORF">SBAD_LOCUS9731</name>
</gene>
<reference evidence="4" key="1">
    <citation type="submission" date="2016-06" db="UniProtKB">
        <authorList>
            <consortium name="WormBaseParasite"/>
        </authorList>
    </citation>
    <scope>IDENTIFICATION</scope>
</reference>
<proteinExistence type="predicted"/>
<evidence type="ECO:0000313" key="4">
    <source>
        <dbReference type="WBParaSite" id="SBAD_0001008101-mRNA-1"/>
    </source>
</evidence>
<accession>A0A183J1I3</accession>
<dbReference type="AlphaFoldDB" id="A0A183J1I3"/>
<dbReference type="Pfam" id="PF07139">
    <property type="entry name" value="SPATS2-like"/>
    <property type="match status" value="1"/>
</dbReference>
<protein>
    <submittedName>
        <fullName evidence="4">Exocyst complex component Sec10</fullName>
    </submittedName>
</protein>
<reference evidence="2 3" key="2">
    <citation type="submission" date="2018-11" db="EMBL/GenBank/DDBJ databases">
        <authorList>
            <consortium name="Pathogen Informatics"/>
        </authorList>
    </citation>
    <scope>NUCLEOTIDE SEQUENCE [LARGE SCALE GENOMIC DNA]</scope>
</reference>
<organism evidence="4">
    <name type="scientific">Soboliphyme baturini</name>
    <dbReference type="NCBI Taxonomy" id="241478"/>
    <lineage>
        <taxon>Eukaryota</taxon>
        <taxon>Metazoa</taxon>
        <taxon>Ecdysozoa</taxon>
        <taxon>Nematoda</taxon>
        <taxon>Enoplea</taxon>
        <taxon>Dorylaimia</taxon>
        <taxon>Dioctophymatida</taxon>
        <taxon>Dioctophymatoidea</taxon>
        <taxon>Soboliphymatidae</taxon>
        <taxon>Soboliphyme</taxon>
    </lineage>
</organism>
<keyword evidence="3" id="KW-1185">Reference proteome</keyword>
<dbReference type="OrthoDB" id="10400613at2759"/>
<evidence type="ECO:0000313" key="2">
    <source>
        <dbReference type="EMBL" id="VDP25395.1"/>
    </source>
</evidence>
<dbReference type="WBParaSite" id="SBAD_0001008101-mRNA-1">
    <property type="protein sequence ID" value="SBAD_0001008101-mRNA-1"/>
    <property type="gene ID" value="SBAD_0001008101"/>
</dbReference>
<sequence length="492" mass="55156">MRCRFTAVGVKLEGDESVRNLLKISCASFVYSVAFTDYTSLYVFEVCLRNNDQTSMPSNVCSSLSTQMRKSLVTVSPTGNKSSAVHAPPGQPVTVSEVGSRSVGDRLFEVCREYVLASFYVLIFTLCVERVSCSTLILPVFALVIELRSCFGTGERFRFRCYVEMARLNSGIRAGSKFQFPESANSPRDPGAEFRREIRNLQKHDGFLEKLNRFFEGEISESKERLNTVFAELRQQLDEREKTLRNALEKCHHDGNAFLQQRLRVSREFQKNADALSVRDMNEMCRNIRHFLTEQQLESQLRTATRLDCDPKPLLDSIACFGTVTGALQVLEPKQGAKVDDLVATGAAYENGMTTETDATAAENVAAPTKTINQVEIGGITMQSDSLNAEQLSSLTRQIQEALKLKVKSLRIWFASCCFHCLAIFRVSRKIFYPTCLVHPDCSPPVDAHRCPVDQTVLASDEVLVEGIHEAVHRSSIRLYAFSRALKIPPFP</sequence>
<keyword evidence="1" id="KW-0175">Coiled coil</keyword>
<dbReference type="EMBL" id="UZAM01013091">
    <property type="protein sequence ID" value="VDP25395.1"/>
    <property type="molecule type" value="Genomic_DNA"/>
</dbReference>